<feature type="domain" description="Fibrinogen C-terminal" evidence="1">
    <location>
        <begin position="1"/>
        <end position="54"/>
    </location>
</feature>
<dbReference type="Gene3D" id="3.90.215.10">
    <property type="entry name" value="Gamma Fibrinogen, chain A, domain 1"/>
    <property type="match status" value="1"/>
</dbReference>
<reference evidence="2 3" key="1">
    <citation type="submission" date="2018-11" db="EMBL/GenBank/DDBJ databases">
        <authorList>
            <consortium name="Pathogen Informatics"/>
        </authorList>
    </citation>
    <scope>NUCLEOTIDE SEQUENCE [LARGE SCALE GENOMIC DNA]</scope>
</reference>
<evidence type="ECO:0000259" key="1">
    <source>
        <dbReference type="Pfam" id="PF00147"/>
    </source>
</evidence>
<dbReference type="InterPro" id="IPR002181">
    <property type="entry name" value="Fibrinogen_a/b/g_C_dom"/>
</dbReference>
<dbReference type="InterPro" id="IPR014716">
    <property type="entry name" value="Fibrinogen_a/b/g_C_1"/>
</dbReference>
<name>A0A3P7JJD6_STRVU</name>
<organism evidence="2 3">
    <name type="scientific">Strongylus vulgaris</name>
    <name type="common">Blood worm</name>
    <dbReference type="NCBI Taxonomy" id="40348"/>
    <lineage>
        <taxon>Eukaryota</taxon>
        <taxon>Metazoa</taxon>
        <taxon>Ecdysozoa</taxon>
        <taxon>Nematoda</taxon>
        <taxon>Chromadorea</taxon>
        <taxon>Rhabditida</taxon>
        <taxon>Rhabditina</taxon>
        <taxon>Rhabditomorpha</taxon>
        <taxon>Strongyloidea</taxon>
        <taxon>Strongylidae</taxon>
        <taxon>Strongylus</taxon>
    </lineage>
</organism>
<protein>
    <recommendedName>
        <fullName evidence="1">Fibrinogen C-terminal domain-containing protein</fullName>
    </recommendedName>
</protein>
<keyword evidence="3" id="KW-1185">Reference proteome</keyword>
<dbReference type="AlphaFoldDB" id="A0A3P7JJD6"/>
<evidence type="ECO:0000313" key="3">
    <source>
        <dbReference type="Proteomes" id="UP000270094"/>
    </source>
</evidence>
<sequence>MTTDGGGWTLMSSANGNEMANRSYADYVTGVRLAEHYTWLGLDLINGMTTYEDTRHF</sequence>
<dbReference type="EMBL" id="UYYB01146454">
    <property type="protein sequence ID" value="VDM85871.1"/>
    <property type="molecule type" value="Genomic_DNA"/>
</dbReference>
<dbReference type="Proteomes" id="UP000270094">
    <property type="component" value="Unassembled WGS sequence"/>
</dbReference>
<dbReference type="InterPro" id="IPR036056">
    <property type="entry name" value="Fibrinogen-like_C"/>
</dbReference>
<dbReference type="Pfam" id="PF00147">
    <property type="entry name" value="Fibrinogen_C"/>
    <property type="match status" value="1"/>
</dbReference>
<dbReference type="OrthoDB" id="5874307at2759"/>
<dbReference type="SUPFAM" id="SSF56496">
    <property type="entry name" value="Fibrinogen C-terminal domain-like"/>
    <property type="match status" value="1"/>
</dbReference>
<gene>
    <name evidence="2" type="ORF">SVUK_LOCUS20869</name>
</gene>
<evidence type="ECO:0000313" key="2">
    <source>
        <dbReference type="EMBL" id="VDM85871.1"/>
    </source>
</evidence>
<proteinExistence type="predicted"/>
<accession>A0A3P7JJD6</accession>